<dbReference type="InterPro" id="IPR036691">
    <property type="entry name" value="Endo/exonu/phosph_ase_sf"/>
</dbReference>
<evidence type="ECO:0000259" key="2">
    <source>
        <dbReference type="Pfam" id="PF14529"/>
    </source>
</evidence>
<dbReference type="VEuPathDB" id="TriTrypDB:TcBrA4_0024410"/>
<comment type="caution">
    <text evidence="3">The sequence shown here is derived from an EMBL/GenBank/DDBJ whole genome shotgun (WGS) entry which is preliminary data.</text>
</comment>
<dbReference type="Pfam" id="PF14529">
    <property type="entry name" value="Exo_endo_phos_2"/>
    <property type="match status" value="1"/>
</dbReference>
<name>A0A2V2XG88_TRYCR</name>
<dbReference type="VEuPathDB" id="TriTrypDB:TcG_10208"/>
<dbReference type="VEuPathDB" id="TriTrypDB:C4B63_1g482"/>
<dbReference type="VEuPathDB" id="TriTrypDB:BCY84_02560"/>
<evidence type="ECO:0000256" key="1">
    <source>
        <dbReference type="SAM" id="MobiDB-lite"/>
    </source>
</evidence>
<feature type="domain" description="Endonuclease/exonuclease/phosphatase" evidence="2">
    <location>
        <begin position="65"/>
        <end position="162"/>
    </location>
</feature>
<feature type="compositionally biased region" description="Basic residues" evidence="1">
    <location>
        <begin position="251"/>
        <end position="261"/>
    </location>
</feature>
<dbReference type="EMBL" id="PRFC01000008">
    <property type="protein sequence ID" value="PWV19866.1"/>
    <property type="molecule type" value="Genomic_DNA"/>
</dbReference>
<accession>A0A2V2XG88</accession>
<dbReference type="Proteomes" id="UP000246078">
    <property type="component" value="Unassembled WGS sequence"/>
</dbReference>
<reference evidence="3 4" key="1">
    <citation type="journal article" date="2018" name="Microb. Genom.">
        <title>Expanding an expanded genome: long-read sequencing of Trypanosoma cruzi.</title>
        <authorList>
            <person name="Berna L."/>
            <person name="Rodriguez M."/>
            <person name="Chiribao M.L."/>
            <person name="Parodi-Talice A."/>
            <person name="Pita S."/>
            <person name="Rijo G."/>
            <person name="Alvarez-Valin F."/>
            <person name="Robello C."/>
        </authorList>
    </citation>
    <scope>NUCLEOTIDE SEQUENCE [LARGE SCALE GENOMIC DNA]</scope>
    <source>
        <strain evidence="3 4">TCC</strain>
    </source>
</reference>
<feature type="region of interest" description="Disordered" evidence="1">
    <location>
        <begin position="223"/>
        <end position="274"/>
    </location>
</feature>
<dbReference type="VEuPathDB" id="TriTrypDB:TcCL_ESM09993"/>
<dbReference type="VEuPathDB" id="TriTrypDB:TCDM_10852"/>
<dbReference type="SUPFAM" id="SSF56219">
    <property type="entry name" value="DNase I-like"/>
    <property type="match status" value="1"/>
</dbReference>
<dbReference type="VEuPathDB" id="TriTrypDB:Tc_MARK_5487"/>
<dbReference type="GO" id="GO:0003824">
    <property type="term" value="F:catalytic activity"/>
    <property type="evidence" value="ECO:0007669"/>
    <property type="project" value="InterPro"/>
</dbReference>
<dbReference type="PANTHER" id="PTHR36688:SF2">
    <property type="entry name" value="ENDONUCLEASE_EXONUCLEASE_PHOSPHATASE DOMAIN-CONTAINING PROTEIN"/>
    <property type="match status" value="1"/>
</dbReference>
<dbReference type="VEuPathDB" id="TriTrypDB:TcCL_Unassigned05055"/>
<feature type="compositionally biased region" description="Basic and acidic residues" evidence="1">
    <location>
        <begin position="223"/>
        <end position="234"/>
    </location>
</feature>
<dbReference type="InterPro" id="IPR005135">
    <property type="entry name" value="Endo/exonuclease/phosphatase"/>
</dbReference>
<dbReference type="VEuPathDB" id="TriTrypDB:TcG_10207"/>
<evidence type="ECO:0000313" key="4">
    <source>
        <dbReference type="Proteomes" id="UP000246078"/>
    </source>
</evidence>
<organism evidence="3 4">
    <name type="scientific">Trypanosoma cruzi</name>
    <dbReference type="NCBI Taxonomy" id="5693"/>
    <lineage>
        <taxon>Eukaryota</taxon>
        <taxon>Discoba</taxon>
        <taxon>Euglenozoa</taxon>
        <taxon>Kinetoplastea</taxon>
        <taxon>Metakinetoplastina</taxon>
        <taxon>Trypanosomatida</taxon>
        <taxon>Trypanosomatidae</taxon>
        <taxon>Trypanosoma</taxon>
        <taxon>Schizotrypanum</taxon>
    </lineage>
</organism>
<dbReference type="VEuPathDB" id="TriTrypDB:TcCLB.509699.240"/>
<dbReference type="Gene3D" id="3.60.10.10">
    <property type="entry name" value="Endonuclease/exonuclease/phosphatase"/>
    <property type="match status" value="1"/>
</dbReference>
<dbReference type="VEuPathDB" id="TriTrypDB:TcCLB.511887.40"/>
<dbReference type="PANTHER" id="PTHR36688">
    <property type="entry name" value="ENDO/EXONUCLEASE/PHOSPHATASE DOMAIN-CONTAINING PROTEIN"/>
    <property type="match status" value="1"/>
</dbReference>
<evidence type="ECO:0000313" key="3">
    <source>
        <dbReference type="EMBL" id="PWV19866.1"/>
    </source>
</evidence>
<gene>
    <name evidence="3" type="ORF">C3747_8g181</name>
</gene>
<dbReference type="VEuPathDB" id="TriTrypDB:C4B63_28g201"/>
<proteinExistence type="predicted"/>
<dbReference type="VEuPathDB" id="TriTrypDB:C3747_8g181"/>
<dbReference type="VEuPathDB" id="TriTrypDB:TcCLB.509259.126"/>
<dbReference type="VEuPathDB" id="TriTrypDB:TcYC6_0041520"/>
<dbReference type="VEuPathDB" id="TriTrypDB:TCSYLVIO_008005"/>
<dbReference type="VEuPathDB" id="TriTrypDB:ECC02_013619"/>
<dbReference type="VEuPathDB" id="TriTrypDB:TcBrA4_0126550"/>
<dbReference type="InterPro" id="IPR052560">
    <property type="entry name" value="RdDP_mobile_element"/>
</dbReference>
<dbReference type="AlphaFoldDB" id="A0A2V2XG88"/>
<sequence length="506" mass="56535">MAIMTFFRPHWARWWRCRSGAPLSAVRVPDAPWHRPPGDHCCPCVSTGPSQHLRGESLQPSHSNRSKIFVYYCHSSLKLAAIIAGDLNLHHGLWDRHLPSTTEGEDLSATLIDMDFGLANDPVQAARSTNRNVSSPEVTAYRVLRVTHWQSTPYMDSDHCLISYLAGLDDGIPRLANTLPRREKATFALRKADWPASTSLCETLLATASTWLDIRSGILRAAERHIPRGSRDSPKQSGQTKWNKPSPPQKQHTKHTHRLARRQPASSRIHPKKGRNKIKPYAVASLCFWKPVWKKLRPHPAQAGDISAAWRRRTLIPWIQLCSALIFGPRLCSASATGKSARPSFCASLTCHITLYCYCYRTPLPPGDLEVDRPLTPYELDVAICGSSLGSAPGHENMLNEFLHRLVPVARSTLRTMIHNSFADGSLPSSWNTVDTIPISKPGKDPCRPESYRPITLLSVLLKLTEGMIHRRLSALLPHHQHEFGFTPSRSKSDVVTIVIGKITVN</sequence>
<protein>
    <recommendedName>
        <fullName evidence="2">Endonuclease/exonuclease/phosphatase domain-containing protein</fullName>
    </recommendedName>
</protein>
<dbReference type="VEuPathDB" id="TriTrypDB:TCDM_10618"/>